<keyword evidence="4" id="KW-0963">Cytoplasm</keyword>
<keyword evidence="8 12" id="KW-0648">Protein biosynthesis</keyword>
<keyword evidence="5 12" id="KW-0436">Ligase</keyword>
<evidence type="ECO:0000256" key="6">
    <source>
        <dbReference type="ARBA" id="ARBA00022741"/>
    </source>
</evidence>
<evidence type="ECO:0000256" key="11">
    <source>
        <dbReference type="ARBA" id="ARBA00048351"/>
    </source>
</evidence>
<evidence type="ECO:0000256" key="13">
    <source>
        <dbReference type="SAM" id="MobiDB-lite"/>
    </source>
</evidence>
<dbReference type="GO" id="GO:0005829">
    <property type="term" value="C:cytosol"/>
    <property type="evidence" value="ECO:0007669"/>
    <property type="project" value="TreeGrafter"/>
</dbReference>
<keyword evidence="9 12" id="KW-0030">Aminoacyl-tRNA synthetase</keyword>
<dbReference type="PROSITE" id="PS50405">
    <property type="entry name" value="GST_CTER"/>
    <property type="match status" value="1"/>
</dbReference>
<dbReference type="InterPro" id="IPR001412">
    <property type="entry name" value="aa-tRNA-synth_I_CS"/>
</dbReference>
<dbReference type="CDD" id="cd10289">
    <property type="entry name" value="GST_C_AaRS_like"/>
    <property type="match status" value="1"/>
</dbReference>
<feature type="compositionally biased region" description="Basic and acidic residues" evidence="13">
    <location>
        <begin position="56"/>
        <end position="65"/>
    </location>
</feature>
<dbReference type="Pfam" id="PF03950">
    <property type="entry name" value="tRNA-synt_1c_C"/>
    <property type="match status" value="1"/>
</dbReference>
<gene>
    <name evidence="15" type="ORF">AB1Y20_018074</name>
</gene>
<feature type="region of interest" description="Disordered" evidence="13">
    <location>
        <begin position="54"/>
        <end position="150"/>
    </location>
</feature>
<evidence type="ECO:0000256" key="12">
    <source>
        <dbReference type="RuleBase" id="RU363037"/>
    </source>
</evidence>
<dbReference type="InterPro" id="IPR020058">
    <property type="entry name" value="Glu/Gln-tRNA-synth_Ib_cat-dom"/>
</dbReference>
<evidence type="ECO:0000256" key="4">
    <source>
        <dbReference type="ARBA" id="ARBA00022490"/>
    </source>
</evidence>
<evidence type="ECO:0000256" key="2">
    <source>
        <dbReference type="ARBA" id="ARBA00008927"/>
    </source>
</evidence>
<dbReference type="PANTHER" id="PTHR43097">
    <property type="entry name" value="GLUTAMINE-TRNA LIGASE"/>
    <property type="match status" value="1"/>
</dbReference>
<dbReference type="PRINTS" id="PR00987">
    <property type="entry name" value="TRNASYNTHGLU"/>
</dbReference>
<dbReference type="Pfam" id="PF00043">
    <property type="entry name" value="GST_C"/>
    <property type="match status" value="1"/>
</dbReference>
<evidence type="ECO:0000256" key="3">
    <source>
        <dbReference type="ARBA" id="ARBA00012835"/>
    </source>
</evidence>
<proteinExistence type="inferred from homology"/>
<dbReference type="Gene3D" id="3.40.50.620">
    <property type="entry name" value="HUPs"/>
    <property type="match status" value="1"/>
</dbReference>
<dbReference type="InterPro" id="IPR010987">
    <property type="entry name" value="Glutathione-S-Trfase_C-like"/>
</dbReference>
<dbReference type="SUPFAM" id="SSF47616">
    <property type="entry name" value="GST C-terminal domain-like"/>
    <property type="match status" value="1"/>
</dbReference>
<dbReference type="Pfam" id="PF00749">
    <property type="entry name" value="tRNA-synt_1c"/>
    <property type="match status" value="1"/>
</dbReference>
<dbReference type="InterPro" id="IPR036282">
    <property type="entry name" value="Glutathione-S-Trfase_C_sf"/>
</dbReference>
<dbReference type="Proteomes" id="UP001515480">
    <property type="component" value="Unassembled WGS sequence"/>
</dbReference>
<comment type="subcellular location">
    <subcellularLocation>
        <location evidence="1">Cytoplasm</location>
    </subcellularLocation>
</comment>
<dbReference type="InterPro" id="IPR050132">
    <property type="entry name" value="Gln/Glu-tRNA_Ligase"/>
</dbReference>
<accession>A0AB34JQQ0</accession>
<feature type="compositionally biased region" description="Basic and acidic residues" evidence="13">
    <location>
        <begin position="106"/>
        <end position="138"/>
    </location>
</feature>
<evidence type="ECO:0000256" key="8">
    <source>
        <dbReference type="ARBA" id="ARBA00022917"/>
    </source>
</evidence>
<dbReference type="SUPFAM" id="SSF50715">
    <property type="entry name" value="Ribosomal protein L25-like"/>
    <property type="match status" value="1"/>
</dbReference>
<comment type="similarity">
    <text evidence="2">Belongs to the class-I aminoacyl-tRNA synthetase family. Glutamate--tRNA ligase type 2 subfamily.</text>
</comment>
<comment type="catalytic activity">
    <reaction evidence="11">
        <text>tRNA(Glu) + L-glutamate + ATP = L-glutamyl-tRNA(Glu) + AMP + diphosphate</text>
        <dbReference type="Rhea" id="RHEA:23540"/>
        <dbReference type="Rhea" id="RHEA-COMP:9663"/>
        <dbReference type="Rhea" id="RHEA-COMP:9680"/>
        <dbReference type="ChEBI" id="CHEBI:29985"/>
        <dbReference type="ChEBI" id="CHEBI:30616"/>
        <dbReference type="ChEBI" id="CHEBI:33019"/>
        <dbReference type="ChEBI" id="CHEBI:78442"/>
        <dbReference type="ChEBI" id="CHEBI:78520"/>
        <dbReference type="ChEBI" id="CHEBI:456215"/>
        <dbReference type="EC" id="6.1.1.17"/>
    </reaction>
</comment>
<dbReference type="EMBL" id="JBGBPQ010000006">
    <property type="protein sequence ID" value="KAL1523117.1"/>
    <property type="molecule type" value="Genomic_DNA"/>
</dbReference>
<dbReference type="PROSITE" id="PS00178">
    <property type="entry name" value="AA_TRNA_LIGASE_I"/>
    <property type="match status" value="1"/>
</dbReference>
<dbReference type="InterPro" id="IPR000924">
    <property type="entry name" value="Glu/Gln-tRNA-synth"/>
</dbReference>
<evidence type="ECO:0000256" key="5">
    <source>
        <dbReference type="ARBA" id="ARBA00022598"/>
    </source>
</evidence>
<dbReference type="InterPro" id="IPR014729">
    <property type="entry name" value="Rossmann-like_a/b/a_fold"/>
</dbReference>
<dbReference type="GO" id="GO:0004818">
    <property type="term" value="F:glutamate-tRNA ligase activity"/>
    <property type="evidence" value="ECO:0007669"/>
    <property type="project" value="UniProtKB-EC"/>
</dbReference>
<name>A0AB34JQQ0_PRYPA</name>
<keyword evidence="16" id="KW-1185">Reference proteome</keyword>
<dbReference type="GO" id="GO:0006424">
    <property type="term" value="P:glutamyl-tRNA aminoacylation"/>
    <property type="evidence" value="ECO:0007669"/>
    <property type="project" value="InterPro"/>
</dbReference>
<comment type="caution">
    <text evidence="15">The sequence shown here is derived from an EMBL/GenBank/DDBJ whole genome shotgun (WGS) entry which is preliminary data.</text>
</comment>
<reference evidence="15 16" key="1">
    <citation type="journal article" date="2024" name="Science">
        <title>Giant polyketide synthase enzymes in the biosynthesis of giant marine polyether toxins.</title>
        <authorList>
            <person name="Fallon T.R."/>
            <person name="Shende V.V."/>
            <person name="Wierzbicki I.H."/>
            <person name="Pendleton A.L."/>
            <person name="Watervoot N.F."/>
            <person name="Auber R.P."/>
            <person name="Gonzalez D.J."/>
            <person name="Wisecaver J.H."/>
            <person name="Moore B.S."/>
        </authorList>
    </citation>
    <scope>NUCLEOTIDE SEQUENCE [LARGE SCALE GENOMIC DNA]</scope>
    <source>
        <strain evidence="15 16">12B1</strain>
    </source>
</reference>
<feature type="domain" description="GST C-terminal" evidence="14">
    <location>
        <begin position="229"/>
        <end position="355"/>
    </location>
</feature>
<dbReference type="NCBIfam" id="TIGR00463">
    <property type="entry name" value="gltX_arch"/>
    <property type="match status" value="1"/>
</dbReference>
<sequence length="878" mass="96867">MTWEELSRQADEKGALVRELKASGDKEALDGALKALLAVKEELRSALEAAIAAETDPVKVEELKAKLPPAPKSKAEKKKESKDSEAAAANKKAAEEAKAAARAKKKAAEAAEKKAAPAAEKKAAPAEEKKAAAVEEKGAPAAAPKAKPAAAANDAPAAAAKALEHKSVALNKTLEVLFVKEHPPLLALLAARLAKTEVVLKRVEGAQLPHAATAVLLLPMGKGKLIGEGAIARYLARTALPAPSLLYAPSSDPFAVSEVDQWVEYAPKLLSASQPLAAALAVLDKALRMRAFFAGHSITIADGAVWIALRSHPNADKQISAATPHLLRWWKHVDALGPMATVAQDFFGIQRDAGSLEIPLPGAEMGKVVTRFPPEPSGHLHIGHVKAALLNAHFAERYEGKLLLRFDDTNPSKEKEEYEHAIIEDLKRLEIRPHKVSHTSDHFQAIMDIQTKMIEDGLAFVDPSTQEEQKALRLKKLPSPYRDQSVEENLRLWKEMQLGSEEGVKCCVRAKICYDSDNGAMRDPTTYRCNAIPHAQTKDKFKCYPTYDLACPIVDSLEGVTHALRDRQYSDRDHQYRWFLENLKLRDVQLWGFSRINFVRTLLSKRKLQWLVDQGRVEGWDDARFPTVAGVLRRGMTVQGLKTFILNMGASKSSCLMEWSKIWATNKNEIDLKAARYTCLLKDGLVTCHLTGAPPEPFALSINLHPKDETLGRKIRFFSDSVLLQADDAAGLQVGEEVTLMSWGNVIISEVVKDVEGNVTSVHARLHLAGSVKSTKKKFTWLAQTPELTDLTLVDFDFLLNKDKVDEDDNIEDLLTPVTRFDFAAKGEPSLRQLKKGEIIQVERRGFYICERPYIRASDPIVLYFVPDGKNMFGVKRG</sequence>
<evidence type="ECO:0000256" key="7">
    <source>
        <dbReference type="ARBA" id="ARBA00022840"/>
    </source>
</evidence>
<feature type="compositionally biased region" description="Low complexity" evidence="13">
    <location>
        <begin position="139"/>
        <end position="150"/>
    </location>
</feature>
<dbReference type="InterPro" id="IPR049437">
    <property type="entry name" value="tRNA-synt_1c_C2"/>
</dbReference>
<dbReference type="SUPFAM" id="SSF52374">
    <property type="entry name" value="Nucleotidylyl transferase"/>
    <property type="match status" value="1"/>
</dbReference>
<organism evidence="15 16">
    <name type="scientific">Prymnesium parvum</name>
    <name type="common">Toxic golden alga</name>
    <dbReference type="NCBI Taxonomy" id="97485"/>
    <lineage>
        <taxon>Eukaryota</taxon>
        <taxon>Haptista</taxon>
        <taxon>Haptophyta</taxon>
        <taxon>Prymnesiophyceae</taxon>
        <taxon>Prymnesiales</taxon>
        <taxon>Prymnesiaceae</taxon>
        <taxon>Prymnesium</taxon>
    </lineage>
</organism>
<dbReference type="FunFam" id="3.40.50.620:FF:000037">
    <property type="entry name" value="Glutamine--tRNA ligase cytoplasmic"/>
    <property type="match status" value="1"/>
</dbReference>
<protein>
    <recommendedName>
        <fullName evidence="3">glutamate--tRNA ligase</fullName>
        <ecNumber evidence="3">6.1.1.17</ecNumber>
    </recommendedName>
    <alternativeName>
        <fullName evidence="10">Glutamyl-tRNA synthetase</fullName>
    </alternativeName>
</protein>
<dbReference type="Pfam" id="PF20974">
    <property type="entry name" value="tRNA-synt_1c_C2"/>
    <property type="match status" value="1"/>
</dbReference>
<dbReference type="GO" id="GO:0017102">
    <property type="term" value="C:methionyl glutamyl tRNA synthetase complex"/>
    <property type="evidence" value="ECO:0007669"/>
    <property type="project" value="TreeGrafter"/>
</dbReference>
<dbReference type="EC" id="6.1.1.17" evidence="3"/>
<dbReference type="InterPro" id="IPR004046">
    <property type="entry name" value="GST_C"/>
</dbReference>
<evidence type="ECO:0000259" key="14">
    <source>
        <dbReference type="PROSITE" id="PS50405"/>
    </source>
</evidence>
<evidence type="ECO:0000256" key="1">
    <source>
        <dbReference type="ARBA" id="ARBA00004496"/>
    </source>
</evidence>
<keyword evidence="7 12" id="KW-0067">ATP-binding</keyword>
<feature type="compositionally biased region" description="Basic and acidic residues" evidence="13">
    <location>
        <begin position="73"/>
        <end position="85"/>
    </location>
</feature>
<keyword evidence="6 12" id="KW-0547">Nucleotide-binding</keyword>
<dbReference type="InterPro" id="IPR004526">
    <property type="entry name" value="Glu-tRNA-synth_arc/euk"/>
</dbReference>
<evidence type="ECO:0000256" key="10">
    <source>
        <dbReference type="ARBA" id="ARBA00030865"/>
    </source>
</evidence>
<evidence type="ECO:0000313" key="15">
    <source>
        <dbReference type="EMBL" id="KAL1523117.1"/>
    </source>
</evidence>
<dbReference type="InterPro" id="IPR011035">
    <property type="entry name" value="Ribosomal_bL25/Gln-tRNA_synth"/>
</dbReference>
<evidence type="ECO:0000256" key="9">
    <source>
        <dbReference type="ARBA" id="ARBA00023146"/>
    </source>
</evidence>
<dbReference type="InterPro" id="IPR020059">
    <property type="entry name" value="Glu/Gln-tRNA-synth_Ib_codon-bd"/>
</dbReference>
<dbReference type="GO" id="GO:0005524">
    <property type="term" value="F:ATP binding"/>
    <property type="evidence" value="ECO:0007669"/>
    <property type="project" value="UniProtKB-KW"/>
</dbReference>
<dbReference type="Gene3D" id="1.20.1050.130">
    <property type="match status" value="1"/>
</dbReference>
<dbReference type="AlphaFoldDB" id="A0AB34JQQ0"/>
<dbReference type="PANTHER" id="PTHR43097:SF5">
    <property type="entry name" value="GLUTAMATE--TRNA LIGASE"/>
    <property type="match status" value="1"/>
</dbReference>
<evidence type="ECO:0000313" key="16">
    <source>
        <dbReference type="Proteomes" id="UP001515480"/>
    </source>
</evidence>